<keyword evidence="4 7" id="KW-0812">Transmembrane</keyword>
<dbReference type="InterPro" id="IPR035906">
    <property type="entry name" value="MetI-like_sf"/>
</dbReference>
<dbReference type="InterPro" id="IPR025966">
    <property type="entry name" value="OppC_N"/>
</dbReference>
<keyword evidence="6 7" id="KW-0472">Membrane</keyword>
<reference evidence="9 10" key="1">
    <citation type="submission" date="2020-04" db="EMBL/GenBank/DDBJ databases">
        <authorList>
            <person name="Klaysubun C."/>
            <person name="Duangmal K."/>
            <person name="Lipun K."/>
        </authorList>
    </citation>
    <scope>NUCLEOTIDE SEQUENCE [LARGE SCALE GENOMIC DNA]</scope>
    <source>
        <strain evidence="9 10">JCM 11839</strain>
    </source>
</reference>
<evidence type="ECO:0000256" key="2">
    <source>
        <dbReference type="ARBA" id="ARBA00022448"/>
    </source>
</evidence>
<dbReference type="CDD" id="cd06261">
    <property type="entry name" value="TM_PBP2"/>
    <property type="match status" value="1"/>
</dbReference>
<evidence type="ECO:0000256" key="1">
    <source>
        <dbReference type="ARBA" id="ARBA00004651"/>
    </source>
</evidence>
<dbReference type="RefSeq" id="WP_169394425.1">
    <property type="nucleotide sequence ID" value="NZ_BAAAJH010000003.1"/>
</dbReference>
<dbReference type="InterPro" id="IPR000515">
    <property type="entry name" value="MetI-like"/>
</dbReference>
<dbReference type="InterPro" id="IPR050366">
    <property type="entry name" value="BP-dependent_transpt_permease"/>
</dbReference>
<dbReference type="Pfam" id="PF00528">
    <property type="entry name" value="BPD_transp_1"/>
    <property type="match status" value="1"/>
</dbReference>
<dbReference type="PANTHER" id="PTHR43386:SF1">
    <property type="entry name" value="D,D-DIPEPTIDE TRANSPORT SYSTEM PERMEASE PROTEIN DDPC-RELATED"/>
    <property type="match status" value="1"/>
</dbReference>
<evidence type="ECO:0000259" key="8">
    <source>
        <dbReference type="PROSITE" id="PS50928"/>
    </source>
</evidence>
<gene>
    <name evidence="9" type="ORF">HF577_04415</name>
</gene>
<organism evidence="9 10">
    <name type="scientific">Pseudonocardia xinjiangensis</name>
    <dbReference type="NCBI Taxonomy" id="75289"/>
    <lineage>
        <taxon>Bacteria</taxon>
        <taxon>Bacillati</taxon>
        <taxon>Actinomycetota</taxon>
        <taxon>Actinomycetes</taxon>
        <taxon>Pseudonocardiales</taxon>
        <taxon>Pseudonocardiaceae</taxon>
        <taxon>Pseudonocardia</taxon>
    </lineage>
</organism>
<dbReference type="Gene3D" id="1.10.3720.10">
    <property type="entry name" value="MetI-like"/>
    <property type="match status" value="1"/>
</dbReference>
<dbReference type="Proteomes" id="UP001296706">
    <property type="component" value="Unassembled WGS sequence"/>
</dbReference>
<keyword evidence="2 7" id="KW-0813">Transport</keyword>
<comment type="caution">
    <text evidence="9">The sequence shown here is derived from an EMBL/GenBank/DDBJ whole genome shotgun (WGS) entry which is preliminary data.</text>
</comment>
<evidence type="ECO:0000313" key="10">
    <source>
        <dbReference type="Proteomes" id="UP001296706"/>
    </source>
</evidence>
<feature type="domain" description="ABC transmembrane type-1" evidence="8">
    <location>
        <begin position="96"/>
        <end position="286"/>
    </location>
</feature>
<name>A0ABX1R7J4_9PSEU</name>
<accession>A0ABX1R7J4</accession>
<proteinExistence type="inferred from homology"/>
<feature type="transmembrane region" description="Helical" evidence="7">
    <location>
        <begin position="100"/>
        <end position="123"/>
    </location>
</feature>
<protein>
    <submittedName>
        <fullName evidence="9">ABC transporter permease</fullName>
    </submittedName>
</protein>
<keyword evidence="3" id="KW-1003">Cell membrane</keyword>
<feature type="transmembrane region" description="Helical" evidence="7">
    <location>
        <begin position="34"/>
        <end position="55"/>
    </location>
</feature>
<keyword evidence="5 7" id="KW-1133">Transmembrane helix</keyword>
<evidence type="ECO:0000256" key="7">
    <source>
        <dbReference type="RuleBase" id="RU363032"/>
    </source>
</evidence>
<dbReference type="SUPFAM" id="SSF161098">
    <property type="entry name" value="MetI-like"/>
    <property type="match status" value="1"/>
</dbReference>
<comment type="similarity">
    <text evidence="7">Belongs to the binding-protein-dependent transport system permease family.</text>
</comment>
<evidence type="ECO:0000313" key="9">
    <source>
        <dbReference type="EMBL" id="NMH76352.1"/>
    </source>
</evidence>
<comment type="subcellular location">
    <subcellularLocation>
        <location evidence="1 7">Cell membrane</location>
        <topology evidence="1 7">Multi-pass membrane protein</topology>
    </subcellularLocation>
</comment>
<feature type="transmembrane region" description="Helical" evidence="7">
    <location>
        <begin position="161"/>
        <end position="178"/>
    </location>
</feature>
<keyword evidence="10" id="KW-1185">Reference proteome</keyword>
<evidence type="ECO:0000256" key="6">
    <source>
        <dbReference type="ARBA" id="ARBA00023136"/>
    </source>
</evidence>
<feature type="transmembrane region" description="Helical" evidence="7">
    <location>
        <begin position="263"/>
        <end position="286"/>
    </location>
</feature>
<feature type="transmembrane region" description="Helical" evidence="7">
    <location>
        <begin position="135"/>
        <end position="155"/>
    </location>
</feature>
<sequence length="299" mass="31082">MTAVAQPPPVPEVPATVPAPRAASVLRRLVRHRLAAAGLVVVGLLVVFSFLGPLVHPADQSVTNLQEASLPPGSAGHLLGTDGVGHDVLGRLMIGGRTSLIIGIATGLLATVIGTVYGAVSGYFGGRVDAVMMRVVDAGIAIPALFLLLTAAAIIRPSVTSMVLILGFVSWLVPARLVRAEALSLRTRDYVAAVRAVGGSGTRIILRHIVPNTVGTITVNATFQVADAILLIAYVSFLGLGVPPPATDWGGMLSDGVTNIYSGAWWLIFPPGLAIVLVVCAFNLIGDGLRDAFEIRRSR</sequence>
<dbReference type="PANTHER" id="PTHR43386">
    <property type="entry name" value="OLIGOPEPTIDE TRANSPORT SYSTEM PERMEASE PROTEIN APPC"/>
    <property type="match status" value="1"/>
</dbReference>
<dbReference type="EMBL" id="JAAXKY010000007">
    <property type="protein sequence ID" value="NMH76352.1"/>
    <property type="molecule type" value="Genomic_DNA"/>
</dbReference>
<evidence type="ECO:0000256" key="3">
    <source>
        <dbReference type="ARBA" id="ARBA00022475"/>
    </source>
</evidence>
<dbReference type="PROSITE" id="PS50928">
    <property type="entry name" value="ABC_TM1"/>
    <property type="match status" value="1"/>
</dbReference>
<evidence type="ECO:0000256" key="5">
    <source>
        <dbReference type="ARBA" id="ARBA00022989"/>
    </source>
</evidence>
<feature type="transmembrane region" description="Helical" evidence="7">
    <location>
        <begin position="225"/>
        <end position="243"/>
    </location>
</feature>
<evidence type="ECO:0000256" key="4">
    <source>
        <dbReference type="ARBA" id="ARBA00022692"/>
    </source>
</evidence>
<dbReference type="Pfam" id="PF12911">
    <property type="entry name" value="OppC_N"/>
    <property type="match status" value="1"/>
</dbReference>